<dbReference type="VEuPathDB" id="VectorBase:BGLB031098"/>
<evidence type="ECO:0000256" key="1">
    <source>
        <dbReference type="SAM" id="MobiDB-lite"/>
    </source>
</evidence>
<evidence type="ECO:0000313" key="3">
    <source>
        <dbReference type="Proteomes" id="UP000076420"/>
    </source>
</evidence>
<gene>
    <name evidence="2" type="primary">106079127</name>
</gene>
<dbReference type="Proteomes" id="UP000076420">
    <property type="component" value="Unassembled WGS sequence"/>
</dbReference>
<feature type="compositionally biased region" description="Basic and acidic residues" evidence="1">
    <location>
        <begin position="1"/>
        <end position="14"/>
    </location>
</feature>
<dbReference type="VEuPathDB" id="VectorBase:BGLAX_037633"/>
<dbReference type="AlphaFoldDB" id="A0A2C9LHP2"/>
<evidence type="ECO:0000313" key="2">
    <source>
        <dbReference type="EnsemblMetazoa" id="BGLB031098-PA"/>
    </source>
</evidence>
<accession>A0A2C9LHP2</accession>
<feature type="region of interest" description="Disordered" evidence="1">
    <location>
        <begin position="1"/>
        <end position="26"/>
    </location>
</feature>
<protein>
    <submittedName>
        <fullName evidence="2">Uncharacterized protein</fullName>
    </submittedName>
</protein>
<organism evidence="2 3">
    <name type="scientific">Biomphalaria glabrata</name>
    <name type="common">Bloodfluke planorb</name>
    <name type="synonym">Freshwater snail</name>
    <dbReference type="NCBI Taxonomy" id="6526"/>
    <lineage>
        <taxon>Eukaryota</taxon>
        <taxon>Metazoa</taxon>
        <taxon>Spiralia</taxon>
        <taxon>Lophotrochozoa</taxon>
        <taxon>Mollusca</taxon>
        <taxon>Gastropoda</taxon>
        <taxon>Heterobranchia</taxon>
        <taxon>Euthyneura</taxon>
        <taxon>Panpulmonata</taxon>
        <taxon>Hygrophila</taxon>
        <taxon>Lymnaeoidea</taxon>
        <taxon>Planorbidae</taxon>
        <taxon>Biomphalaria</taxon>
    </lineage>
</organism>
<dbReference type="STRING" id="6526.A0A2C9LHP2"/>
<name>A0A2C9LHP2_BIOGL</name>
<dbReference type="KEGG" id="bgt:106079127"/>
<proteinExistence type="predicted"/>
<sequence length="161" mass="18504">MARQEADEMSERVHQKSQLQEAQHRASAMSREVQVLRHSLEATKLQLQQLQETLAARENAHREELSTRYKLNSPDLQQIIQEKVKNAERSFQAEQTKQQERSVGPQLKLCHFNIHFTSFKKPHFNLCGHSIFENPCIDLFLLVLKCIAIPGSDISTADISV</sequence>
<dbReference type="EnsemblMetazoa" id="BGLB031098-RA">
    <property type="protein sequence ID" value="BGLB031098-PA"/>
    <property type="gene ID" value="BGLB031098"/>
</dbReference>
<reference evidence="2" key="1">
    <citation type="submission" date="2020-05" db="UniProtKB">
        <authorList>
            <consortium name="EnsemblMetazoa"/>
        </authorList>
    </citation>
    <scope>IDENTIFICATION</scope>
    <source>
        <strain evidence="2">BB02</strain>
    </source>
</reference>